<evidence type="ECO:0000256" key="1">
    <source>
        <dbReference type="ARBA" id="ARBA00022499"/>
    </source>
</evidence>
<dbReference type="EMBL" id="MU589826">
    <property type="protein sequence ID" value="KAI5607747.1"/>
    <property type="molecule type" value="Genomic_DNA"/>
</dbReference>
<feature type="domain" description="TRASH" evidence="5">
    <location>
        <begin position="397"/>
        <end position="437"/>
    </location>
</feature>
<organism evidence="6 7">
    <name type="scientific">Silurus asotus</name>
    <name type="common">Amur catfish</name>
    <name type="synonym">Parasilurus asotus</name>
    <dbReference type="NCBI Taxonomy" id="30991"/>
    <lineage>
        <taxon>Eukaryota</taxon>
        <taxon>Metazoa</taxon>
        <taxon>Chordata</taxon>
        <taxon>Craniata</taxon>
        <taxon>Vertebrata</taxon>
        <taxon>Euteleostomi</taxon>
        <taxon>Actinopterygii</taxon>
        <taxon>Neopterygii</taxon>
        <taxon>Teleostei</taxon>
        <taxon>Ostariophysi</taxon>
        <taxon>Siluriformes</taxon>
        <taxon>Siluridae</taxon>
        <taxon>Silurus</taxon>
    </lineage>
</organism>
<evidence type="ECO:0000256" key="4">
    <source>
        <dbReference type="SAM" id="MobiDB-lite"/>
    </source>
</evidence>
<sequence>MDAAVPDDESASPDAVDHKDSKVSPSLDCEEHKPECREDAADVEMVENDDQKSHEDDDEAKKPESEGLKDVQEEYGMASKSEDEKKNNTRQEKENEKVPQQEESTASGDETLDKNVAEKNTDEMEENQETSEEQKDVAEVLEEESCEQDQEPKVIEEKRQDGRVGTVTPEVAAMDVGTMQTPETMETSEAMQTSETMETSEAMQTSETMEMSGPADVTTEHHANRDPKDRPKNLPEHMPKHPVHPRMKKKSTPHASVSAPVKIKDEPMDDEYENALGPQAPAGKIKDEPDTCEEFAQKTSEQIKISAVFSVGGSSTASGSTPAAAAANAPSVPSAAVSNPSSSSALCVVCSGCKKILLKGQTAFQRKGNPQLFCSPRCLCSSTSAETVPLPGARKICHYCLKGISNPKDVINATVDSTKSVKDFCSHKCLSAFNNKRDSANCALATKCSMCQKACSIRHEVNFMGAVHKLCSDLCFRQFRASNKLSMSSCETCGVYCYSDGKSPCLIVDGAAKKFCSQNCVSAFKKKYTKVVPCTMCRVYRPLTEMVENLNTEGNTELFCSSTCVTAHKVQTVSSSGRLQQDDAFNKTHPQSSQTSGAPALSTAQMTSVQSVPAEPSSPALPQGLSGTKFSCAQCPCLFFSKPELLEFKGKMYVFCGKTCTDEFRRSHYIMAQCVYCKIEKVVKEVKRINNSDCSFCSEGCKLLYKHDLAKFWGKRHCRNCLYCSSTSQTVMTSIFSGKQEEFCGKECLSQYTLLFCEVAQCSMCKRGRKMTESVKWLNEMKHFCNLKCLMHFCNLHACTSVALGSHPSALPVSIAPATHSGVSSITTLSSLASKESTPVIANVISLSSATNGQPNVLGNAALQGTVPTVVKLIGNASTQTDGVKPPSAPPRILKNKALLCKPMSQNKGTSCKPNTSSIHTQTDETPPKVIVIPLPVPVFVPVPVHLYTQYTPHPLGLPFPVPVPMFLPTTLDSAERIVETIQKIKEKIPDNPLEADLIMMAEMVAEDSEKDNAVSQGDHEDNFMEDFDLEALSSHLSWEDDSISSASRWGRSSESERVAPSRQEQQSPSSLPYEPQMDLEADFPIESFEHLERHPQEDKGVAATRPKTRKRNRDCFSSKKRARKRAEAPQTSAAEVQPLTRLHTEYGVQAWRSWVRWRETQPQMEMPKIGTRNIRIQEDLLQCSMAELSYGLCKFIAEVRRPNGEAYTPDSIFYLCLGVQQQLGAFSPSVLLNTLLYLCTKFYNFKTVAQHRRLSFAHIMRCTRSQADGTKVSCLRFYPPAHKDDKTTPNEDQDGVPAKRKKEDDEDEEGVVLEMQENIENPLRCPVRLYEFYLSKCSATVKQRTSVFYLRPERSCVPNSPLWFSQVALGDGELENMLRRILTVREIHLEREKPPDVSELATQSDSE</sequence>
<feature type="region of interest" description="Disordered" evidence="4">
    <location>
        <begin position="1091"/>
        <end position="1134"/>
    </location>
</feature>
<feature type="domain" description="TRASH" evidence="5">
    <location>
        <begin position="674"/>
        <end position="709"/>
    </location>
</feature>
<feature type="domain" description="TRASH" evidence="5">
    <location>
        <begin position="448"/>
        <end position="483"/>
    </location>
</feature>
<comment type="caution">
    <text evidence="6">The sequence shown here is derived from an EMBL/GenBank/DDBJ whole genome shotgun (WGS) entry which is preliminary data.</text>
</comment>
<dbReference type="Pfam" id="PF12012">
    <property type="entry name" value="DUF3504"/>
    <property type="match status" value="1"/>
</dbReference>
<feature type="compositionally biased region" description="Basic and acidic residues" evidence="4">
    <location>
        <begin position="150"/>
        <end position="162"/>
    </location>
</feature>
<feature type="domain" description="TRASH" evidence="5">
    <location>
        <begin position="490"/>
        <end position="528"/>
    </location>
</feature>
<keyword evidence="3" id="KW-0832">Ubl conjugation</keyword>
<dbReference type="InterPro" id="IPR051284">
    <property type="entry name" value="ZnF_MYMT-QRICH1"/>
</dbReference>
<evidence type="ECO:0000313" key="6">
    <source>
        <dbReference type="EMBL" id="KAI5607747.1"/>
    </source>
</evidence>
<protein>
    <submittedName>
        <fullName evidence="6">Zinc finger MYM-type protein 4 isoform X1</fullName>
    </submittedName>
</protein>
<name>A0AAD5A1Z1_SILAS</name>
<dbReference type="SUPFAM" id="SSF57716">
    <property type="entry name" value="Glucocorticoid receptor-like (DNA-binding domain)"/>
    <property type="match status" value="1"/>
</dbReference>
<proteinExistence type="predicted"/>
<feature type="compositionally biased region" description="Basic and acidic residues" evidence="4">
    <location>
        <begin position="218"/>
        <end position="239"/>
    </location>
</feature>
<evidence type="ECO:0000313" key="7">
    <source>
        <dbReference type="Proteomes" id="UP001205998"/>
    </source>
</evidence>
<feature type="compositionally biased region" description="Basic residues" evidence="4">
    <location>
        <begin position="240"/>
        <end position="252"/>
    </location>
</feature>
<dbReference type="InterPro" id="IPR011017">
    <property type="entry name" value="TRASH_dom"/>
</dbReference>
<reference evidence="6" key="1">
    <citation type="submission" date="2018-07" db="EMBL/GenBank/DDBJ databases">
        <title>Comparative genomics of catfishes provides insights into carnivory and benthic adaptation.</title>
        <authorList>
            <person name="Zhang Y."/>
            <person name="Wang D."/>
            <person name="Peng Z."/>
            <person name="Zheng S."/>
            <person name="Shao F."/>
            <person name="Tao W."/>
        </authorList>
    </citation>
    <scope>NUCLEOTIDE SEQUENCE</scope>
    <source>
        <strain evidence="6">Chongqing</strain>
    </source>
</reference>
<accession>A0AAD5A1Z1</accession>
<evidence type="ECO:0000259" key="5">
    <source>
        <dbReference type="SMART" id="SM00746"/>
    </source>
</evidence>
<keyword evidence="7" id="KW-1185">Reference proteome</keyword>
<keyword evidence="1" id="KW-1017">Isopeptide bond</keyword>
<evidence type="ECO:0000256" key="2">
    <source>
        <dbReference type="ARBA" id="ARBA00022553"/>
    </source>
</evidence>
<feature type="compositionally biased region" description="Basic and acidic residues" evidence="4">
    <location>
        <begin position="49"/>
        <end position="72"/>
    </location>
</feature>
<gene>
    <name evidence="6" type="ORF">C0J50_9849</name>
</gene>
<feature type="compositionally biased region" description="Basic residues" evidence="4">
    <location>
        <begin position="1107"/>
        <end position="1125"/>
    </location>
</feature>
<feature type="domain" description="TRASH" evidence="5">
    <location>
        <begin position="632"/>
        <end position="668"/>
    </location>
</feature>
<dbReference type="Pfam" id="PF24900">
    <property type="entry name" value="TRASH_ZMYM4"/>
    <property type="match status" value="1"/>
</dbReference>
<dbReference type="SMART" id="SM00746">
    <property type="entry name" value="TRASH"/>
    <property type="match status" value="9"/>
</dbReference>
<feature type="domain" description="TRASH" evidence="5">
    <location>
        <begin position="721"/>
        <end position="756"/>
    </location>
</feature>
<feature type="compositionally biased region" description="Basic and acidic residues" evidence="4">
    <location>
        <begin position="80"/>
        <end position="100"/>
    </location>
</feature>
<dbReference type="InterPro" id="IPR021893">
    <property type="entry name" value="ZMYM2-like_C"/>
</dbReference>
<dbReference type="PANTHER" id="PTHR45736:SF5">
    <property type="entry name" value="ZINC FINGER MYM-TYPE PROTEIN 4"/>
    <property type="match status" value="1"/>
</dbReference>
<feature type="domain" description="TRASH" evidence="5">
    <location>
        <begin position="350"/>
        <end position="386"/>
    </location>
</feature>
<feature type="region of interest" description="Disordered" evidence="4">
    <location>
        <begin position="1"/>
        <end position="258"/>
    </location>
</feature>
<feature type="domain" description="TRASH" evidence="5">
    <location>
        <begin position="534"/>
        <end position="572"/>
    </location>
</feature>
<evidence type="ECO:0000256" key="3">
    <source>
        <dbReference type="ARBA" id="ARBA00022843"/>
    </source>
</evidence>
<feature type="compositionally biased region" description="Basic and acidic residues" evidence="4">
    <location>
        <begin position="1091"/>
        <end position="1101"/>
    </location>
</feature>
<dbReference type="PANTHER" id="PTHR45736">
    <property type="entry name" value="ZINC FINGER MYM-TYPE PROTEIN"/>
    <property type="match status" value="1"/>
</dbReference>
<feature type="compositionally biased region" description="Basic and acidic residues" evidence="4">
    <location>
        <begin position="29"/>
        <end position="40"/>
    </location>
</feature>
<feature type="domain" description="TRASH" evidence="5">
    <location>
        <begin position="762"/>
        <end position="797"/>
    </location>
</feature>
<feature type="compositionally biased region" description="Acidic residues" evidence="4">
    <location>
        <begin position="139"/>
        <end position="149"/>
    </location>
</feature>
<feature type="compositionally biased region" description="Acidic residues" evidence="4">
    <location>
        <begin position="1"/>
        <end position="11"/>
    </location>
</feature>
<feature type="compositionally biased region" description="Basic and acidic residues" evidence="4">
    <location>
        <begin position="111"/>
        <end position="122"/>
    </location>
</feature>
<feature type="region of interest" description="Disordered" evidence="4">
    <location>
        <begin position="1045"/>
        <end position="1076"/>
    </location>
</feature>
<keyword evidence="2" id="KW-0597">Phosphoprotein</keyword>
<feature type="region of interest" description="Disordered" evidence="4">
    <location>
        <begin position="1284"/>
        <end position="1310"/>
    </location>
</feature>
<dbReference type="Proteomes" id="UP001205998">
    <property type="component" value="Unassembled WGS sequence"/>
</dbReference>
<feature type="compositionally biased region" description="Polar residues" evidence="4">
    <location>
        <begin position="178"/>
        <end position="209"/>
    </location>
</feature>